<dbReference type="AlphaFoldDB" id="A0A9X3NAH0"/>
<gene>
    <name evidence="1" type="ORF">OJ997_18985</name>
</gene>
<reference evidence="1" key="1">
    <citation type="submission" date="2022-10" db="EMBL/GenBank/DDBJ databases">
        <title>The WGS of Solirubrobacter phytolaccae KCTC 29190.</title>
        <authorList>
            <person name="Jiang Z."/>
        </authorList>
    </citation>
    <scope>NUCLEOTIDE SEQUENCE</scope>
    <source>
        <strain evidence="1">KCTC 29190</strain>
    </source>
</reference>
<sequence length="59" mass="6231">MADVTQSLLAAGFVETVFHCPSCGLGGTSLSRPTQLLDRTCADCNEPVVSTVLDRFSRG</sequence>
<evidence type="ECO:0000313" key="2">
    <source>
        <dbReference type="Proteomes" id="UP001147653"/>
    </source>
</evidence>
<organism evidence="1 2">
    <name type="scientific">Solirubrobacter phytolaccae</name>
    <dbReference type="NCBI Taxonomy" id="1404360"/>
    <lineage>
        <taxon>Bacteria</taxon>
        <taxon>Bacillati</taxon>
        <taxon>Actinomycetota</taxon>
        <taxon>Thermoleophilia</taxon>
        <taxon>Solirubrobacterales</taxon>
        <taxon>Solirubrobacteraceae</taxon>
        <taxon>Solirubrobacter</taxon>
    </lineage>
</organism>
<dbReference type="EMBL" id="JAPDDP010000035">
    <property type="protein sequence ID" value="MDA0182401.1"/>
    <property type="molecule type" value="Genomic_DNA"/>
</dbReference>
<protein>
    <submittedName>
        <fullName evidence="1">Uncharacterized protein</fullName>
    </submittedName>
</protein>
<proteinExistence type="predicted"/>
<evidence type="ECO:0000313" key="1">
    <source>
        <dbReference type="EMBL" id="MDA0182401.1"/>
    </source>
</evidence>
<comment type="caution">
    <text evidence="1">The sequence shown here is derived from an EMBL/GenBank/DDBJ whole genome shotgun (WGS) entry which is preliminary data.</text>
</comment>
<accession>A0A9X3NAH0</accession>
<name>A0A9X3NAH0_9ACTN</name>
<dbReference type="Proteomes" id="UP001147653">
    <property type="component" value="Unassembled WGS sequence"/>
</dbReference>
<keyword evidence="2" id="KW-1185">Reference proteome</keyword>
<dbReference type="RefSeq" id="WP_270026766.1">
    <property type="nucleotide sequence ID" value="NZ_JAPDDP010000035.1"/>
</dbReference>